<proteinExistence type="predicted"/>
<dbReference type="InterPro" id="IPR033186">
    <property type="entry name" value="HerA_C"/>
</dbReference>
<name>A0A841GUI3_9BACT</name>
<organism evidence="3 4">
    <name type="scientific">Longimicrobium terrae</name>
    <dbReference type="NCBI Taxonomy" id="1639882"/>
    <lineage>
        <taxon>Bacteria</taxon>
        <taxon>Pseudomonadati</taxon>
        <taxon>Gemmatimonadota</taxon>
        <taxon>Longimicrobiia</taxon>
        <taxon>Longimicrobiales</taxon>
        <taxon>Longimicrobiaceae</taxon>
        <taxon>Longimicrobium</taxon>
    </lineage>
</organism>
<dbReference type="SUPFAM" id="SSF52540">
    <property type="entry name" value="P-loop containing nucleoside triphosphate hydrolases"/>
    <property type="match status" value="1"/>
</dbReference>
<dbReference type="InterPro" id="IPR027417">
    <property type="entry name" value="P-loop_NTPase"/>
</dbReference>
<dbReference type="InterPro" id="IPR051162">
    <property type="entry name" value="T4SS_component"/>
</dbReference>
<dbReference type="Pfam" id="PF05872">
    <property type="entry name" value="HerA_C"/>
    <property type="match status" value="1"/>
</dbReference>
<gene>
    <name evidence="3" type="ORF">HNQ61_000355</name>
</gene>
<sequence>MNPEVLAASRAAFSQTGAITLGAPVHEGQCAPEPVVTLPLSLMNRHGLIAGATGTGKTKTLQLIAEQLSAAGVPVFLSDVKGDLSGIGAAGEASERVKARAAETGYVWNPSAMPVEYLSLSGALGAQMRATLSSFGPLLLARVLGLNATQTSVLTLVFKYCDDKGLLLLDLSDLRAALQYLSDDGADELKAYGGMSKQTVGVLLRELVELEQQDADLLFGEPEFDVDDLLRTAPDGRGIVSVLELQDVQDRPALFSTFLLWMLATLYHTLPEVGDADKPKLVFFFDEAHLLFDNAPPALLEQVQQVVRLIRSKGVGVFFITQNPRDVPAEVLGQLGHRVQHALRAFTPDDEKALRSAARTYPRTPFYDVQETLTSLGIGEALVTTLSPTGVPTPPFATRMVPPTSRMGPLTAEELRAQLAASAQVRRYAQAVDRESARELLEARMADAEDEAEKAPSRSASRSTRDDAPKRKPKEERSALEQILRSPTAKSFASTLARGLLGALMGGRRRR</sequence>
<dbReference type="PANTHER" id="PTHR30121">
    <property type="entry name" value="UNCHARACTERIZED PROTEIN YJGR-RELATED"/>
    <property type="match status" value="1"/>
</dbReference>
<dbReference type="RefSeq" id="WP_183685460.1">
    <property type="nucleotide sequence ID" value="NZ_JACHIA010000001.1"/>
</dbReference>
<evidence type="ECO:0000313" key="4">
    <source>
        <dbReference type="Proteomes" id="UP000582837"/>
    </source>
</evidence>
<dbReference type="PANTHER" id="PTHR30121:SF6">
    <property type="entry name" value="SLR6007 PROTEIN"/>
    <property type="match status" value="1"/>
</dbReference>
<dbReference type="AlphaFoldDB" id="A0A841GUI3"/>
<keyword evidence="4" id="KW-1185">Reference proteome</keyword>
<evidence type="ECO:0000313" key="3">
    <source>
        <dbReference type="EMBL" id="MBB6068744.1"/>
    </source>
</evidence>
<protein>
    <recommendedName>
        <fullName evidence="2">Helicase HerA-like C-terminal domain-containing protein</fullName>
    </recommendedName>
</protein>
<dbReference type="EMBL" id="JACHIA010000001">
    <property type="protein sequence ID" value="MBB6068744.1"/>
    <property type="molecule type" value="Genomic_DNA"/>
</dbReference>
<feature type="compositionally biased region" description="Basic and acidic residues" evidence="1">
    <location>
        <begin position="463"/>
        <end position="479"/>
    </location>
</feature>
<evidence type="ECO:0000259" key="2">
    <source>
        <dbReference type="Pfam" id="PF05872"/>
    </source>
</evidence>
<evidence type="ECO:0000256" key="1">
    <source>
        <dbReference type="SAM" id="MobiDB-lite"/>
    </source>
</evidence>
<reference evidence="3 4" key="1">
    <citation type="submission" date="2020-08" db="EMBL/GenBank/DDBJ databases">
        <title>Genomic Encyclopedia of Type Strains, Phase IV (KMG-IV): sequencing the most valuable type-strain genomes for metagenomic binning, comparative biology and taxonomic classification.</title>
        <authorList>
            <person name="Goeker M."/>
        </authorList>
    </citation>
    <scope>NUCLEOTIDE SEQUENCE [LARGE SCALE GENOMIC DNA]</scope>
    <source>
        <strain evidence="3 4">DSM 29007</strain>
    </source>
</reference>
<feature type="region of interest" description="Disordered" evidence="1">
    <location>
        <begin position="446"/>
        <end position="491"/>
    </location>
</feature>
<dbReference type="Proteomes" id="UP000582837">
    <property type="component" value="Unassembled WGS sequence"/>
</dbReference>
<feature type="domain" description="Helicase HerA-like C-terminal" evidence="2">
    <location>
        <begin position="34"/>
        <end position="510"/>
    </location>
</feature>
<dbReference type="Gene3D" id="3.40.50.300">
    <property type="entry name" value="P-loop containing nucleotide triphosphate hydrolases"/>
    <property type="match status" value="2"/>
</dbReference>
<accession>A0A841GUI3</accession>
<comment type="caution">
    <text evidence="3">The sequence shown here is derived from an EMBL/GenBank/DDBJ whole genome shotgun (WGS) entry which is preliminary data.</text>
</comment>